<dbReference type="GO" id="GO:0051901">
    <property type="term" value="P:positive regulation of mitochondrial depolarization"/>
    <property type="evidence" value="ECO:0007669"/>
    <property type="project" value="TreeGrafter"/>
</dbReference>
<dbReference type="GO" id="GO:0097190">
    <property type="term" value="P:apoptotic signaling pathway"/>
    <property type="evidence" value="ECO:0007669"/>
    <property type="project" value="InterPro"/>
</dbReference>
<dbReference type="OMA" id="GHRDSSF"/>
<dbReference type="Proteomes" id="UP000001595">
    <property type="component" value="Chromosome 1"/>
</dbReference>
<protein>
    <submittedName>
        <fullName evidence="1">MLLT11 transcription factor 7 cofactor</fullName>
    </submittedName>
</protein>
<reference evidence="1 2" key="1">
    <citation type="submission" date="2008-02" db="EMBL/GenBank/DDBJ databases">
        <title>A 6x draft sequence assembly of the Pongo pygmaeus abelii genome.</title>
        <authorList>
            <person name="Wilson R.K."/>
            <person name="Mardis E."/>
        </authorList>
    </citation>
    <scope>NUCLEOTIDE SEQUENCE [LARGE SCALE GENOMIC DNA]</scope>
</reference>
<gene>
    <name evidence="1" type="primary">MLLT11</name>
</gene>
<proteinExistence type="predicted"/>
<dbReference type="GO" id="GO:0045893">
    <property type="term" value="P:positive regulation of DNA-templated transcription"/>
    <property type="evidence" value="ECO:0007669"/>
    <property type="project" value="TreeGrafter"/>
</dbReference>
<accession>A0A0A0MXL7</accession>
<name>A0A0A0MXL7_PONAB</name>
<dbReference type="PANTHER" id="PTHR15404">
    <property type="entry name" value="PROTEIN AF1Q"/>
    <property type="match status" value="1"/>
</dbReference>
<dbReference type="GO" id="GO:0005654">
    <property type="term" value="C:nucleoplasm"/>
    <property type="evidence" value="ECO:0007669"/>
    <property type="project" value="TreeGrafter"/>
</dbReference>
<dbReference type="Ensembl" id="ENSPPYT00000001061.2">
    <property type="protein sequence ID" value="ENSPPYP00000001027.1"/>
    <property type="gene ID" value="ENSPPYG00000000879.2"/>
</dbReference>
<organism evidence="1 2">
    <name type="scientific">Pongo abelii</name>
    <name type="common">Sumatran orangutan</name>
    <name type="synonym">Pongo pygmaeus abelii</name>
    <dbReference type="NCBI Taxonomy" id="9601"/>
    <lineage>
        <taxon>Eukaryota</taxon>
        <taxon>Metazoa</taxon>
        <taxon>Chordata</taxon>
        <taxon>Craniata</taxon>
        <taxon>Vertebrata</taxon>
        <taxon>Euteleostomi</taxon>
        <taxon>Mammalia</taxon>
        <taxon>Eutheria</taxon>
        <taxon>Euarchontoglires</taxon>
        <taxon>Primates</taxon>
        <taxon>Haplorrhini</taxon>
        <taxon>Catarrhini</taxon>
        <taxon>Hominidae</taxon>
        <taxon>Pongo</taxon>
    </lineage>
</organism>
<keyword evidence="2" id="KW-1185">Reference proteome</keyword>
<evidence type="ECO:0000313" key="1">
    <source>
        <dbReference type="Ensembl" id="ENSPPYP00000001027.1"/>
    </source>
</evidence>
<dbReference type="PANTHER" id="PTHR15404:SF2">
    <property type="entry name" value="PROTEIN AF1Q"/>
    <property type="match status" value="1"/>
</dbReference>
<reference evidence="1" key="3">
    <citation type="submission" date="2025-09" db="UniProtKB">
        <authorList>
            <consortium name="Ensembl"/>
        </authorList>
    </citation>
    <scope>IDENTIFICATION</scope>
</reference>
<dbReference type="InParanoid" id="A0A0A0MXL7"/>
<dbReference type="GO" id="GO:0090200">
    <property type="term" value="P:positive regulation of release of cytochrome c from mitochondria"/>
    <property type="evidence" value="ECO:0007669"/>
    <property type="project" value="TreeGrafter"/>
</dbReference>
<evidence type="ECO:0000313" key="2">
    <source>
        <dbReference type="Proteomes" id="UP000001595"/>
    </source>
</evidence>
<reference evidence="1" key="2">
    <citation type="submission" date="2025-08" db="UniProtKB">
        <authorList>
            <consortium name="Ensembl"/>
        </authorList>
    </citation>
    <scope>IDENTIFICATION</scope>
</reference>
<dbReference type="GO" id="GO:0005829">
    <property type="term" value="C:cytosol"/>
    <property type="evidence" value="ECO:0007669"/>
    <property type="project" value="TreeGrafter"/>
</dbReference>
<dbReference type="AlphaFoldDB" id="A0A0A0MXL7"/>
<dbReference type="GeneTree" id="ENSGT00860000134665"/>
<sequence>MASLSTAPSTSGELPLPASTPSNWTCSKAKTSLSHHLALTVFPLKPLPFHSFPILILFSLYCVGGADESARVEFYVFIYLSICLLHFSQKPSSHKVNGSSNGVLGHRDSSFPPQILTPETRPDWGHLRVV</sequence>
<dbReference type="InterPro" id="IPR026778">
    <property type="entry name" value="MLLT11_fam"/>
</dbReference>